<dbReference type="Proteomes" id="UP000220509">
    <property type="component" value="Unassembled WGS sequence"/>
</dbReference>
<dbReference type="EMBL" id="MAPF01000056">
    <property type="protein sequence ID" value="PEH36187.1"/>
    <property type="molecule type" value="Genomic_DNA"/>
</dbReference>
<accession>A0ABX4K216</accession>
<dbReference type="Pfam" id="PF05195">
    <property type="entry name" value="AMP_N"/>
    <property type="match status" value="1"/>
</dbReference>
<evidence type="ECO:0000313" key="3">
    <source>
        <dbReference type="Proteomes" id="UP000220509"/>
    </source>
</evidence>
<name>A0ABX4K216_9MOLU</name>
<organism evidence="2 3">
    <name type="scientific">New Jersey aster yellows phytoplasma</name>
    <dbReference type="NCBI Taxonomy" id="270520"/>
    <lineage>
        <taxon>Bacteria</taxon>
        <taxon>Bacillati</taxon>
        <taxon>Mycoplasmatota</taxon>
        <taxon>Mollicutes</taxon>
        <taxon>Acholeplasmatales</taxon>
        <taxon>Acholeplasmataceae</taxon>
        <taxon>Candidatus Phytoplasma</taxon>
        <taxon>16SrI (Aster yellows group)</taxon>
    </lineage>
</organism>
<protein>
    <recommendedName>
        <fullName evidence="1">Aminopeptidase P N-terminal domain-containing protein</fullName>
    </recommendedName>
</protein>
<evidence type="ECO:0000313" key="2">
    <source>
        <dbReference type="EMBL" id="PEH36187.1"/>
    </source>
</evidence>
<feature type="domain" description="Aminopeptidase P N-terminal" evidence="1">
    <location>
        <begin position="2"/>
        <end position="50"/>
    </location>
</feature>
<dbReference type="Gene3D" id="3.40.350.10">
    <property type="entry name" value="Creatinase/prolidase N-terminal domain"/>
    <property type="match status" value="1"/>
</dbReference>
<dbReference type="RefSeq" id="WP_238374404.1">
    <property type="nucleotide sequence ID" value="NZ_MAPF01000056.1"/>
</dbReference>
<proteinExistence type="predicted"/>
<dbReference type="InterPro" id="IPR007865">
    <property type="entry name" value="Aminopep_P_N"/>
</dbReference>
<gene>
    <name evidence="2" type="ORF">BBA70_02350</name>
</gene>
<sequence length="50" mass="5826">MFLQNRNNFILKIKPNDAILFYSGKAITKSCGQAFPFEFDHNFYYSTGIN</sequence>
<dbReference type="InterPro" id="IPR029149">
    <property type="entry name" value="Creatin/AminoP/Spt16_N"/>
</dbReference>
<reference evidence="2" key="1">
    <citation type="submission" date="2017-05" db="EMBL/GenBank/DDBJ databases">
        <title>Genome sequence of Ca. P. asteris strain NJAY.</title>
        <authorList>
            <person name="Lee I.-M."/>
            <person name="Gundersen-Rindal D."/>
            <person name="Sparks M."/>
        </authorList>
    </citation>
    <scope>NUCLEOTIDE SEQUENCE [LARGE SCALE GENOMIC DNA]</scope>
    <source>
        <strain evidence="2">NJAY</strain>
    </source>
</reference>
<keyword evidence="3" id="KW-1185">Reference proteome</keyword>
<dbReference type="SUPFAM" id="SSF53092">
    <property type="entry name" value="Creatinase/prolidase N-terminal domain"/>
    <property type="match status" value="1"/>
</dbReference>
<evidence type="ECO:0000259" key="1">
    <source>
        <dbReference type="Pfam" id="PF05195"/>
    </source>
</evidence>
<comment type="caution">
    <text evidence="2">The sequence shown here is derived from an EMBL/GenBank/DDBJ whole genome shotgun (WGS) entry which is preliminary data.</text>
</comment>